<dbReference type="EMBL" id="CATKSH010000004">
    <property type="protein sequence ID" value="CAI9120027.1"/>
    <property type="molecule type" value="Genomic_DNA"/>
</dbReference>
<comment type="caution">
    <text evidence="2">The sequence shown here is derived from an EMBL/GenBank/DDBJ whole genome shotgun (WGS) entry which is preliminary data.</text>
</comment>
<feature type="compositionally biased region" description="Basic and acidic residues" evidence="1">
    <location>
        <begin position="32"/>
        <end position="42"/>
    </location>
</feature>
<organism evidence="2 3">
    <name type="scientific">Brytella acorum</name>
    <dbReference type="NCBI Taxonomy" id="2959299"/>
    <lineage>
        <taxon>Bacteria</taxon>
        <taxon>Pseudomonadati</taxon>
        <taxon>Pseudomonadota</taxon>
        <taxon>Alphaproteobacteria</taxon>
        <taxon>Acetobacterales</taxon>
        <taxon>Acetobacteraceae</taxon>
        <taxon>Brytella</taxon>
    </lineage>
</organism>
<dbReference type="RefSeq" id="WP_289841826.1">
    <property type="nucleotide sequence ID" value="NZ_CATKSH010000004.1"/>
</dbReference>
<evidence type="ECO:0000256" key="1">
    <source>
        <dbReference type="SAM" id="MobiDB-lite"/>
    </source>
</evidence>
<accession>A0AA35V590</accession>
<protein>
    <submittedName>
        <fullName evidence="2">Uncharacterized protein</fullName>
    </submittedName>
</protein>
<evidence type="ECO:0000313" key="2">
    <source>
        <dbReference type="EMBL" id="CAI9120027.1"/>
    </source>
</evidence>
<proteinExistence type="predicted"/>
<name>A0AA35V590_9PROT</name>
<feature type="region of interest" description="Disordered" evidence="1">
    <location>
        <begin position="1"/>
        <end position="106"/>
    </location>
</feature>
<gene>
    <name evidence="2" type="ORF">LMG32879_000855</name>
</gene>
<reference evidence="2" key="1">
    <citation type="submission" date="2023-03" db="EMBL/GenBank/DDBJ databases">
        <authorList>
            <person name="Cleenwerck I."/>
        </authorList>
    </citation>
    <scope>NUCLEOTIDE SEQUENCE</scope>
    <source>
        <strain evidence="2">LMG 32879</strain>
    </source>
</reference>
<sequence length="106" mass="11518">MARTEHGSPLDAPFQGESNKHETARSLAEAALRAEEHGDFTKADQLFDEAERTDPDALATVLASAPPEHVRRPPTPASDRDRDVAGLTRTIEPGVTHVPPETLDEQ</sequence>
<evidence type="ECO:0000313" key="3">
    <source>
        <dbReference type="Proteomes" id="UP001176960"/>
    </source>
</evidence>
<dbReference type="AlphaFoldDB" id="A0AA35V590"/>
<dbReference type="Proteomes" id="UP001176960">
    <property type="component" value="Unassembled WGS sequence"/>
</dbReference>
<keyword evidence="3" id="KW-1185">Reference proteome</keyword>